<name>A0A0M5J5T9_DROBS</name>
<dbReference type="OMA" id="LITMHGL"/>
<evidence type="ECO:0000256" key="9">
    <source>
        <dbReference type="ARBA" id="ARBA00048504"/>
    </source>
</evidence>
<gene>
    <name evidence="13" type="ORF">Dbus_chrXg254</name>
</gene>
<comment type="similarity">
    <text evidence="1">Belongs to the AB hydrolase superfamily.</text>
</comment>
<dbReference type="AlphaFoldDB" id="A0A0M5J5T9"/>
<evidence type="ECO:0000256" key="11">
    <source>
        <dbReference type="ARBA" id="ARBA00048919"/>
    </source>
</evidence>
<evidence type="ECO:0000256" key="10">
    <source>
        <dbReference type="ARBA" id="ARBA00048513"/>
    </source>
</evidence>
<sequence length="319" mass="36301">MQQFYGKLPNRQLYNAVQKSMQLCLPHNLRHGTVIQQQQQRQFAQSGAIQMAFDKFEGSNVDTGLTPVITMHGMFGSKQNWRGLSRALTQKTKRSIYAVDARNHGASPHTTVHDTKHMSADILHLMKENSISKTCIMGHSMGGRTAMHFALSYPELTERLIVLDISPVSIPKDFSEMTDIFDAMLNIDVSPDLPLSEGRKQVKEQLSKRIHKETVDFIMLNLRKHPETGAFSWACNVELLRNSLTGFGHYESVIKNLKPYKGPTTFICGIRSKYMTPDEWPQVKQFFPNATLHWLYTGHLVHVEAPEEFLGLVTNFLNE</sequence>
<dbReference type="Pfam" id="PF00561">
    <property type="entry name" value="Abhydrolase_1"/>
    <property type="match status" value="1"/>
</dbReference>
<dbReference type="SUPFAM" id="SSF53474">
    <property type="entry name" value="alpha/beta-Hydrolases"/>
    <property type="match status" value="1"/>
</dbReference>
<dbReference type="EC" id="3.1.1.116" evidence="3"/>
<feature type="domain" description="AB hydrolase-1" evidence="12">
    <location>
        <begin position="67"/>
        <end position="306"/>
    </location>
</feature>
<comment type="catalytic activity">
    <reaction evidence="5">
        <text>a 1,2-diacyl-sn-glycerol + H2O = a 2-acylglycerol + a fatty acid + H(+)</text>
        <dbReference type="Rhea" id="RHEA:33275"/>
        <dbReference type="ChEBI" id="CHEBI:15377"/>
        <dbReference type="ChEBI" id="CHEBI:15378"/>
        <dbReference type="ChEBI" id="CHEBI:17389"/>
        <dbReference type="ChEBI" id="CHEBI:17815"/>
        <dbReference type="ChEBI" id="CHEBI:28868"/>
        <dbReference type="EC" id="3.1.1.116"/>
    </reaction>
</comment>
<dbReference type="PRINTS" id="PR00111">
    <property type="entry name" value="ABHYDROLASE"/>
</dbReference>
<evidence type="ECO:0000256" key="2">
    <source>
        <dbReference type="ARBA" id="ARBA00022801"/>
    </source>
</evidence>
<comment type="catalytic activity">
    <reaction evidence="9">
        <text>1,2-didecanoylglycerol + H2O = decanoylglycerol + decanoate + H(+)</text>
        <dbReference type="Rhea" id="RHEA:48596"/>
        <dbReference type="ChEBI" id="CHEBI:11152"/>
        <dbReference type="ChEBI" id="CHEBI:15377"/>
        <dbReference type="ChEBI" id="CHEBI:15378"/>
        <dbReference type="ChEBI" id="CHEBI:27689"/>
        <dbReference type="ChEBI" id="CHEBI:90605"/>
    </reaction>
</comment>
<comment type="catalytic activity">
    <reaction evidence="11">
        <text>1-octadecanoyl-2-(5Z,8Z,11Z,14Z-eicosatetraenoyl)-sn-glycerol + H2O = 2-(5Z,8Z,11Z,14Z-eicosatetraenoyl)-glycerol + octadecanoate + H(+)</text>
        <dbReference type="Rhea" id="RHEA:38507"/>
        <dbReference type="ChEBI" id="CHEBI:15377"/>
        <dbReference type="ChEBI" id="CHEBI:15378"/>
        <dbReference type="ChEBI" id="CHEBI:25629"/>
        <dbReference type="ChEBI" id="CHEBI:52392"/>
        <dbReference type="ChEBI" id="CHEBI:75728"/>
    </reaction>
</comment>
<dbReference type="Gene3D" id="3.40.50.1820">
    <property type="entry name" value="alpha/beta hydrolase"/>
    <property type="match status" value="1"/>
</dbReference>
<evidence type="ECO:0000256" key="4">
    <source>
        <dbReference type="ARBA" id="ARBA00042703"/>
    </source>
</evidence>
<dbReference type="GO" id="GO:0052689">
    <property type="term" value="F:carboxylic ester hydrolase activity"/>
    <property type="evidence" value="ECO:0007669"/>
    <property type="project" value="TreeGrafter"/>
</dbReference>
<dbReference type="SMR" id="A0A0M5J5T9"/>
<evidence type="ECO:0000256" key="8">
    <source>
        <dbReference type="ARBA" id="ARBA00048283"/>
    </source>
</evidence>
<dbReference type="InterPro" id="IPR000073">
    <property type="entry name" value="AB_hydrolase_1"/>
</dbReference>
<evidence type="ECO:0000313" key="14">
    <source>
        <dbReference type="Proteomes" id="UP000494163"/>
    </source>
</evidence>
<comment type="catalytic activity">
    <reaction evidence="8">
        <text>1-octadecanoyl-2-(4Z,7Z,10Z,13Z,16Z,19Z-docosahexaenoyl)-sn-glycerol + H2O = 2-(4Z,7Z,10Z,13Z,16Z,19Z-docosahexaenoyl)-glycerol + octadecanoate + H(+)</text>
        <dbReference type="Rhea" id="RHEA:77107"/>
        <dbReference type="ChEBI" id="CHEBI:15377"/>
        <dbReference type="ChEBI" id="CHEBI:15378"/>
        <dbReference type="ChEBI" id="CHEBI:25629"/>
        <dbReference type="ChEBI" id="CHEBI:77129"/>
        <dbReference type="ChEBI" id="CHEBI:186738"/>
    </reaction>
</comment>
<proteinExistence type="inferred from homology"/>
<evidence type="ECO:0000313" key="13">
    <source>
        <dbReference type="EMBL" id="ALC48398.1"/>
    </source>
</evidence>
<protein>
    <recommendedName>
        <fullName evidence="7">sn-1-specific diacylglycerol lipase ABHD11</fullName>
        <ecNumber evidence="3">3.1.1.116</ecNumber>
    </recommendedName>
    <alternativeName>
        <fullName evidence="4">Alpha/beta hydrolase domain-containing protein 11</fullName>
    </alternativeName>
</protein>
<organism evidence="13 14">
    <name type="scientific">Drosophila busckii</name>
    <name type="common">Fruit fly</name>
    <dbReference type="NCBI Taxonomy" id="30019"/>
    <lineage>
        <taxon>Eukaryota</taxon>
        <taxon>Metazoa</taxon>
        <taxon>Ecdysozoa</taxon>
        <taxon>Arthropoda</taxon>
        <taxon>Hexapoda</taxon>
        <taxon>Insecta</taxon>
        <taxon>Pterygota</taxon>
        <taxon>Neoptera</taxon>
        <taxon>Endopterygota</taxon>
        <taxon>Diptera</taxon>
        <taxon>Brachycera</taxon>
        <taxon>Muscomorpha</taxon>
        <taxon>Ephydroidea</taxon>
        <taxon>Drosophilidae</taxon>
        <taxon>Drosophila</taxon>
    </lineage>
</organism>
<dbReference type="GO" id="GO:0005739">
    <property type="term" value="C:mitochondrion"/>
    <property type="evidence" value="ECO:0007669"/>
    <property type="project" value="TreeGrafter"/>
</dbReference>
<evidence type="ECO:0000256" key="6">
    <source>
        <dbReference type="ARBA" id="ARBA00043742"/>
    </source>
</evidence>
<evidence type="ECO:0000256" key="1">
    <source>
        <dbReference type="ARBA" id="ARBA00008645"/>
    </source>
</evidence>
<dbReference type="InterPro" id="IPR029058">
    <property type="entry name" value="AB_hydrolase_fold"/>
</dbReference>
<reference evidence="13 14" key="1">
    <citation type="submission" date="2015-08" db="EMBL/GenBank/DDBJ databases">
        <title>Ancestral chromatin configuration constrains chromatin evolution on differentiating sex chromosomes in Drosophila.</title>
        <authorList>
            <person name="Zhou Q."/>
            <person name="Bachtrog D."/>
        </authorList>
    </citation>
    <scope>NUCLEOTIDE SEQUENCE [LARGE SCALE GENOMIC DNA]</scope>
    <source>
        <tissue evidence="13">Whole larvae</tissue>
    </source>
</reference>
<evidence type="ECO:0000259" key="12">
    <source>
        <dbReference type="Pfam" id="PF00561"/>
    </source>
</evidence>
<dbReference type="PANTHER" id="PTHR46118">
    <property type="entry name" value="PROTEIN ABHD11"/>
    <property type="match status" value="1"/>
</dbReference>
<evidence type="ECO:0000256" key="7">
    <source>
        <dbReference type="ARBA" id="ARBA00044064"/>
    </source>
</evidence>
<keyword evidence="2" id="KW-0378">Hydrolase</keyword>
<dbReference type="STRING" id="30019.A0A0M5J5T9"/>
<dbReference type="EMBL" id="CP012528">
    <property type="protein sequence ID" value="ALC48398.1"/>
    <property type="molecule type" value="Genomic_DNA"/>
</dbReference>
<dbReference type="Proteomes" id="UP000494163">
    <property type="component" value="Chromosome X"/>
</dbReference>
<accession>A0A0M5J5T9</accession>
<dbReference type="PANTHER" id="PTHR46118:SF4">
    <property type="entry name" value="PROTEIN ABHD11"/>
    <property type="match status" value="1"/>
</dbReference>
<dbReference type="OrthoDB" id="8119704at2759"/>
<comment type="catalytic activity">
    <reaction evidence="6">
        <text>a 1,3-diacyl-sn-glycerol + H2O = a 1-acyl-sn-glycerol + a fatty acid + H(+)</text>
        <dbReference type="Rhea" id="RHEA:38503"/>
        <dbReference type="ChEBI" id="CHEBI:15377"/>
        <dbReference type="ChEBI" id="CHEBI:15378"/>
        <dbReference type="ChEBI" id="CHEBI:28868"/>
        <dbReference type="ChEBI" id="CHEBI:64683"/>
        <dbReference type="ChEBI" id="CHEBI:77272"/>
    </reaction>
</comment>
<comment type="catalytic activity">
    <reaction evidence="10">
        <text>1-octadecanoyl-2-(9Z-octadecenoyl)-sn-glycerol + H2O = 2-(9Z-octadecenoyl)-glycerol + octadecanoate + H(+)</text>
        <dbReference type="Rhea" id="RHEA:77103"/>
        <dbReference type="ChEBI" id="CHEBI:15377"/>
        <dbReference type="ChEBI" id="CHEBI:15378"/>
        <dbReference type="ChEBI" id="CHEBI:25629"/>
        <dbReference type="ChEBI" id="CHEBI:73990"/>
        <dbReference type="ChEBI" id="CHEBI:75468"/>
    </reaction>
</comment>
<evidence type="ECO:0000256" key="3">
    <source>
        <dbReference type="ARBA" id="ARBA00026104"/>
    </source>
</evidence>
<evidence type="ECO:0000256" key="5">
    <source>
        <dbReference type="ARBA" id="ARBA00043667"/>
    </source>
</evidence>
<keyword evidence="14" id="KW-1185">Reference proteome</keyword>